<dbReference type="InterPro" id="IPR003018">
    <property type="entry name" value="GAF"/>
</dbReference>
<reference evidence="8 9" key="1">
    <citation type="journal article" date="2018" name="BMC Genomics">
        <title>Genomic evidence for intraspecific hybridization in a clonal and extremely halotolerant yeast.</title>
        <authorList>
            <person name="Gostincar C."/>
            <person name="Stajich J.E."/>
            <person name="Zupancic J."/>
            <person name="Zalar P."/>
            <person name="Gunde-Cimerman N."/>
        </authorList>
    </citation>
    <scope>NUCLEOTIDE SEQUENCE [LARGE SCALE GENOMIC DNA]</scope>
    <source>
        <strain evidence="8 9">EXF-171</strain>
    </source>
</reference>
<feature type="region of interest" description="Disordered" evidence="5">
    <location>
        <begin position="123"/>
        <end position="170"/>
    </location>
</feature>
<comment type="caution">
    <text evidence="8">The sequence shown here is derived from an EMBL/GenBank/DDBJ whole genome shotgun (WGS) entry which is preliminary data.</text>
</comment>
<dbReference type="PROSITE" id="PS50110">
    <property type="entry name" value="RESPONSE_REGULATORY"/>
    <property type="match status" value="1"/>
</dbReference>
<evidence type="ECO:0000313" key="9">
    <source>
        <dbReference type="Proteomes" id="UP000281468"/>
    </source>
</evidence>
<dbReference type="FunFam" id="3.30.450.40:FF:000083">
    <property type="entry name" value="Sensor histidine kinase/response regulator, putative (AFU_orthologue AFUA_4G00660)"/>
    <property type="match status" value="1"/>
</dbReference>
<feature type="compositionally biased region" description="Polar residues" evidence="5">
    <location>
        <begin position="24"/>
        <end position="33"/>
    </location>
</feature>
<dbReference type="InterPro" id="IPR005467">
    <property type="entry name" value="His_kinase_dom"/>
</dbReference>
<dbReference type="InterPro" id="IPR011006">
    <property type="entry name" value="CheY-like_superfamily"/>
</dbReference>
<feature type="compositionally biased region" description="Polar residues" evidence="5">
    <location>
        <begin position="571"/>
        <end position="582"/>
    </location>
</feature>
<dbReference type="InterPro" id="IPR036097">
    <property type="entry name" value="HisK_dim/P_sf"/>
</dbReference>
<dbReference type="SUPFAM" id="SSF52172">
    <property type="entry name" value="CheY-like"/>
    <property type="match status" value="1"/>
</dbReference>
<feature type="region of interest" description="Disordered" evidence="5">
    <location>
        <begin position="474"/>
        <end position="522"/>
    </location>
</feature>
<evidence type="ECO:0000256" key="1">
    <source>
        <dbReference type="ARBA" id="ARBA00022553"/>
    </source>
</evidence>
<dbReference type="CDD" id="cd17546">
    <property type="entry name" value="REC_hyHK_CKI1_RcsC-like"/>
    <property type="match status" value="1"/>
</dbReference>
<feature type="region of interest" description="Disordered" evidence="5">
    <location>
        <begin position="407"/>
        <end position="443"/>
    </location>
</feature>
<dbReference type="GO" id="GO:0000155">
    <property type="term" value="F:phosphorelay sensor kinase activity"/>
    <property type="evidence" value="ECO:0007669"/>
    <property type="project" value="InterPro"/>
</dbReference>
<evidence type="ECO:0000256" key="4">
    <source>
        <dbReference type="PROSITE-ProRule" id="PRU00169"/>
    </source>
</evidence>
<dbReference type="Pfam" id="PF00512">
    <property type="entry name" value="HisKA"/>
    <property type="match status" value="1"/>
</dbReference>
<dbReference type="InterPro" id="IPR036890">
    <property type="entry name" value="HATPase_C_sf"/>
</dbReference>
<evidence type="ECO:0000256" key="3">
    <source>
        <dbReference type="ARBA" id="ARBA00022777"/>
    </source>
</evidence>
<sequence length="1347" mass="146331">MPGSKIHVKAVHVQAMEVGEMPTCSDSASNSSGARMRSGAVGGTGLSRIRCDPIYQFPPPLPPARISSFKRSSVRDIGAVARAASAIGQSLCGSGFNASKGFAGLAARATSHTRPKRHPLLAAMRADNTPTPTRRPRGQREVPPMSMAPETDPQGQQHPQQSLGGNGETKKRISLQEREVHRYYRPWLDSHGSSLNVASHVESIAQFDLHGQGYKPVECRDKSLTAFAQLAVFRLGVKRCMVSLIDPALQYILAEATSTTFTDNDSQVWLGSAILSRPDAVCEHCFYNTCSSTNPDGTTYSARGLIIDDCRLDPRFDTRPYVVQEPGVRFYAGVPITTRAGIMIGAYAVSDDKPRNGLTTDELRFMQEISVAVMEHLEWARDRVDRFKGERIVRGMASFIESCGTARPSAFSTQPQDQALLQDDPASPGPRPKSVQAQNKDRMSKTFDNAAEILRSSTLADGAVLFGASSISGASGLRSKPQMPVPLNESPPVGSASDGFSGSESLGQGSQSDSDSSPSSRPCKILALSLADDRARADIEQKSALSVRTLEKYHNLHPRGRTFHFTDAGSGYSSGDESGQSDLESRPRKRRNMDHKELLKKIPGAKSVTFLPLYDFAEDRLVAGCFLWTSVTGRMMTLDGDLSYLHAFANTVISEVARINAQKNEAAKTTFIASMSHELRSPLHGILGATEFLLDTASDAYQSGLMTSIMTCGKTLLDTLNHVLDYSKINKLGRAQMRRNAKHNKLVNLSSDSNMESMNMTADVDLGILVEEVVEAVTAGHAFKKQHGPSLSSSIAVASPAAGAQLPTSAAAVKMHSSEEDGRHGTVSVLLDISPRRSWLVRTQPGALRRIIMNVLGNALKYTSSGFVAVSLRAQENPSSSKVEAFIRVCDSGKGISDEFLTNKLFVPFSQEDSFQPGTGLGLSIVKQIVDSLSGTIDVKSQQSMGTEISVHLNLSPSTSNEGAVVAQHDDIMEVVSQLRGKHLVLLDPNTDADTQRVLSSSASRLEATLSEVCTSWFEMRISRARTMDVRDAEVYMYSEPPPSESLVQHYKDGKLRSNATGRDVPVVIVCVNAEEAVAVAQDHSKTLTELGKVVEVVPQPCGPRKLAQVLTLALRRVEELHFAKERFAAPAVTESTAQSHDQMEVQYTCDAETEEKPAIEDAARDVPLSAAVSFPSPPPVNPETPGMAARLSRHVSDERNVVALSDGNVPHVLVVDDNKINLQLLVMFMKRLKYSYAEAENGLEAFSAFKESCLPGPNHHSHDLAGAAKPFDYVLMDISMPVMNGMEATRRIREFERDNGLKRTTIIALTGLASAQAQKEAENAGIDIFLPKPVKFKELQKMLSRR</sequence>
<name>A0A3M7HC34_HORWE</name>
<accession>A0A3M7HC34</accession>
<dbReference type="InterPro" id="IPR050956">
    <property type="entry name" value="2C_system_His_kinase"/>
</dbReference>
<dbReference type="InterPro" id="IPR001789">
    <property type="entry name" value="Sig_transdc_resp-reg_receiver"/>
</dbReference>
<feature type="modified residue" description="4-aspartylphosphate" evidence="4">
    <location>
        <position position="1278"/>
    </location>
</feature>
<feature type="domain" description="Response regulatory" evidence="7">
    <location>
        <begin position="1212"/>
        <end position="1347"/>
    </location>
</feature>
<evidence type="ECO:0008006" key="10">
    <source>
        <dbReference type="Google" id="ProtNLM"/>
    </source>
</evidence>
<dbReference type="SUPFAM" id="SSF47384">
    <property type="entry name" value="Homodimeric domain of signal transducing histidine kinase"/>
    <property type="match status" value="1"/>
</dbReference>
<evidence type="ECO:0000256" key="2">
    <source>
        <dbReference type="ARBA" id="ARBA00022679"/>
    </source>
</evidence>
<evidence type="ECO:0000259" key="7">
    <source>
        <dbReference type="PROSITE" id="PS50110"/>
    </source>
</evidence>
<dbReference type="PANTHER" id="PTHR43719">
    <property type="entry name" value="TWO-COMPONENT HISTIDINE KINASE"/>
    <property type="match status" value="1"/>
</dbReference>
<dbReference type="SMART" id="SM00388">
    <property type="entry name" value="HisKA"/>
    <property type="match status" value="1"/>
</dbReference>
<dbReference type="SMART" id="SM00387">
    <property type="entry name" value="HATPase_c"/>
    <property type="match status" value="1"/>
</dbReference>
<feature type="region of interest" description="Disordered" evidence="5">
    <location>
        <begin position="22"/>
        <end position="41"/>
    </location>
</feature>
<dbReference type="Proteomes" id="UP000281468">
    <property type="component" value="Unassembled WGS sequence"/>
</dbReference>
<evidence type="ECO:0000313" key="8">
    <source>
        <dbReference type="EMBL" id="RMZ10696.1"/>
    </source>
</evidence>
<dbReference type="InterPro" id="IPR003594">
    <property type="entry name" value="HATPase_dom"/>
</dbReference>
<evidence type="ECO:0000256" key="5">
    <source>
        <dbReference type="SAM" id="MobiDB-lite"/>
    </source>
</evidence>
<organism evidence="8 9">
    <name type="scientific">Hortaea werneckii</name>
    <name type="common">Black yeast</name>
    <name type="synonym">Cladosporium werneckii</name>
    <dbReference type="NCBI Taxonomy" id="91943"/>
    <lineage>
        <taxon>Eukaryota</taxon>
        <taxon>Fungi</taxon>
        <taxon>Dikarya</taxon>
        <taxon>Ascomycota</taxon>
        <taxon>Pezizomycotina</taxon>
        <taxon>Dothideomycetes</taxon>
        <taxon>Dothideomycetidae</taxon>
        <taxon>Mycosphaerellales</taxon>
        <taxon>Teratosphaeriaceae</taxon>
        <taxon>Hortaea</taxon>
    </lineage>
</organism>
<keyword evidence="2" id="KW-0808">Transferase</keyword>
<dbReference type="SUPFAM" id="SSF55874">
    <property type="entry name" value="ATPase domain of HSP90 chaperone/DNA topoisomerase II/histidine kinase"/>
    <property type="match status" value="1"/>
</dbReference>
<feature type="compositionally biased region" description="Low complexity" evidence="5">
    <location>
        <begin position="499"/>
        <end position="522"/>
    </location>
</feature>
<protein>
    <recommendedName>
        <fullName evidence="10">Histidine kinase</fullName>
    </recommendedName>
</protein>
<feature type="compositionally biased region" description="Low complexity" evidence="5">
    <location>
        <begin position="414"/>
        <end position="426"/>
    </location>
</feature>
<dbReference type="Pfam" id="PF02518">
    <property type="entry name" value="HATPase_c"/>
    <property type="match status" value="1"/>
</dbReference>
<dbReference type="Pfam" id="PF01590">
    <property type="entry name" value="GAF"/>
    <property type="match status" value="1"/>
</dbReference>
<dbReference type="InterPro" id="IPR003661">
    <property type="entry name" value="HisK_dim/P_dom"/>
</dbReference>
<dbReference type="EMBL" id="QWIQ01000066">
    <property type="protein sequence ID" value="RMZ10696.1"/>
    <property type="molecule type" value="Genomic_DNA"/>
</dbReference>
<gene>
    <name evidence="8" type="ORF">D0862_03171</name>
</gene>
<dbReference type="Gene3D" id="1.10.287.130">
    <property type="match status" value="1"/>
</dbReference>
<keyword evidence="1 4" id="KW-0597">Phosphoprotein</keyword>
<dbReference type="InterPro" id="IPR029016">
    <property type="entry name" value="GAF-like_dom_sf"/>
</dbReference>
<dbReference type="CDD" id="cd00082">
    <property type="entry name" value="HisKA"/>
    <property type="match status" value="1"/>
</dbReference>
<dbReference type="VEuPathDB" id="FungiDB:BTJ68_01353"/>
<feature type="compositionally biased region" description="Polar residues" evidence="5">
    <location>
        <begin position="153"/>
        <end position="163"/>
    </location>
</feature>
<dbReference type="Gene3D" id="3.30.450.40">
    <property type="match status" value="1"/>
</dbReference>
<feature type="domain" description="Histidine kinase" evidence="6">
    <location>
        <begin position="674"/>
        <end position="957"/>
    </location>
</feature>
<proteinExistence type="predicted"/>
<dbReference type="Gene3D" id="3.30.565.10">
    <property type="entry name" value="Histidine kinase-like ATPase, C-terminal domain"/>
    <property type="match status" value="1"/>
</dbReference>
<dbReference type="Pfam" id="PF00072">
    <property type="entry name" value="Response_reg"/>
    <property type="match status" value="1"/>
</dbReference>
<feature type="region of interest" description="Disordered" evidence="5">
    <location>
        <begin position="561"/>
        <end position="592"/>
    </location>
</feature>
<evidence type="ECO:0000259" key="6">
    <source>
        <dbReference type="PROSITE" id="PS50109"/>
    </source>
</evidence>
<dbReference type="PANTHER" id="PTHR43719:SF69">
    <property type="entry name" value="HISTIDINE KINASE G7"/>
    <property type="match status" value="1"/>
</dbReference>
<dbReference type="PROSITE" id="PS50109">
    <property type="entry name" value="HIS_KIN"/>
    <property type="match status" value="1"/>
</dbReference>
<dbReference type="SUPFAM" id="SSF55781">
    <property type="entry name" value="GAF domain-like"/>
    <property type="match status" value="1"/>
</dbReference>
<dbReference type="PRINTS" id="PR00344">
    <property type="entry name" value="BCTRLSENSOR"/>
</dbReference>
<dbReference type="InterPro" id="IPR004358">
    <property type="entry name" value="Sig_transdc_His_kin-like_C"/>
</dbReference>
<dbReference type="FunFam" id="1.10.287.130:FF:000023">
    <property type="entry name" value="Sensor histidine kinase/response regulator, putative"/>
    <property type="match status" value="1"/>
</dbReference>
<dbReference type="Gene3D" id="3.40.50.2300">
    <property type="match status" value="1"/>
</dbReference>
<keyword evidence="3" id="KW-0418">Kinase</keyword>
<dbReference type="SMART" id="SM00448">
    <property type="entry name" value="REC"/>
    <property type="match status" value="1"/>
</dbReference>